<dbReference type="OrthoDB" id="6493944at2759"/>
<feature type="domain" description="SPX" evidence="16">
    <location>
        <begin position="1"/>
        <end position="156"/>
    </location>
</feature>
<dbReference type="AlphaFoldDB" id="A0A4P9XZD8"/>
<evidence type="ECO:0000313" key="18">
    <source>
        <dbReference type="Proteomes" id="UP000267251"/>
    </source>
</evidence>
<proteinExistence type="inferred from homology"/>
<evidence type="ECO:0000256" key="13">
    <source>
        <dbReference type="ARBA" id="ARBA00080494"/>
    </source>
</evidence>
<accession>A0A4P9XZD8</accession>
<keyword evidence="6" id="KW-0812">Transmembrane</keyword>
<evidence type="ECO:0000256" key="14">
    <source>
        <dbReference type="ARBA" id="ARBA00081313"/>
    </source>
</evidence>
<keyword evidence="5" id="KW-0808">Transferase</keyword>
<evidence type="ECO:0000256" key="4">
    <source>
        <dbReference type="ARBA" id="ARBA00022554"/>
    </source>
</evidence>
<dbReference type="Proteomes" id="UP000267251">
    <property type="component" value="Unassembled WGS sequence"/>
</dbReference>
<name>A0A4P9XZD8_9FUNG</name>
<protein>
    <recommendedName>
        <fullName evidence="11">Vacuolar transporter chaperone complex subunit 4</fullName>
        <ecNumber evidence="3">2.7.4.1</ecNumber>
    </recommendedName>
    <alternativeName>
        <fullName evidence="13">Polyphosphate kinase</fullName>
    </alternativeName>
    <alternativeName>
        <fullName evidence="12">SPX-dependent polyphosphate polymerase VTC subunit 4</fullName>
    </alternativeName>
    <alternativeName>
        <fullName evidence="14">Vacuolar membrane polyphosphate polymerase catalytic subunit</fullName>
    </alternativeName>
</protein>
<feature type="region of interest" description="Disordered" evidence="15">
    <location>
        <begin position="237"/>
        <end position="261"/>
    </location>
</feature>
<dbReference type="GO" id="GO:0033254">
    <property type="term" value="C:vacuolar transporter chaperone complex"/>
    <property type="evidence" value="ECO:0007669"/>
    <property type="project" value="TreeGrafter"/>
</dbReference>
<dbReference type="InterPro" id="IPR018966">
    <property type="entry name" value="VTC_domain"/>
</dbReference>
<dbReference type="CDD" id="cd07751">
    <property type="entry name" value="PolyPPase_VTC4_like"/>
    <property type="match status" value="1"/>
</dbReference>
<comment type="catalytic activity">
    <reaction evidence="9">
        <text>[phosphate](n) + ATP = [phosphate](n+1) + ADP</text>
        <dbReference type="Rhea" id="RHEA:19573"/>
        <dbReference type="Rhea" id="RHEA-COMP:9859"/>
        <dbReference type="Rhea" id="RHEA-COMP:14280"/>
        <dbReference type="ChEBI" id="CHEBI:16838"/>
        <dbReference type="ChEBI" id="CHEBI:30616"/>
        <dbReference type="ChEBI" id="CHEBI:456216"/>
        <dbReference type="EC" id="2.7.4.1"/>
    </reaction>
    <physiologicalReaction direction="left-to-right" evidence="9">
        <dbReference type="Rhea" id="RHEA:19574"/>
    </physiologicalReaction>
</comment>
<keyword evidence="7" id="KW-1133">Transmembrane helix</keyword>
<evidence type="ECO:0000259" key="16">
    <source>
        <dbReference type="PROSITE" id="PS51382"/>
    </source>
</evidence>
<feature type="non-terminal residue" evidence="17">
    <location>
        <position position="513"/>
    </location>
</feature>
<evidence type="ECO:0000256" key="2">
    <source>
        <dbReference type="ARBA" id="ARBA00004128"/>
    </source>
</evidence>
<dbReference type="Pfam" id="PF09359">
    <property type="entry name" value="VTC"/>
    <property type="match status" value="1"/>
</dbReference>
<dbReference type="InterPro" id="IPR004331">
    <property type="entry name" value="SPX_dom"/>
</dbReference>
<evidence type="ECO:0000256" key="7">
    <source>
        <dbReference type="ARBA" id="ARBA00022989"/>
    </source>
</evidence>
<evidence type="ECO:0000256" key="6">
    <source>
        <dbReference type="ARBA" id="ARBA00022692"/>
    </source>
</evidence>
<dbReference type="GO" id="GO:0006799">
    <property type="term" value="P:polyphosphate biosynthetic process"/>
    <property type="evidence" value="ECO:0007669"/>
    <property type="project" value="UniProtKB-ARBA"/>
</dbReference>
<comment type="subcellular location">
    <subcellularLocation>
        <location evidence="2">Vacuole membrane</location>
        <topology evidence="2">Multi-pass membrane protein</topology>
    </subcellularLocation>
</comment>
<dbReference type="EMBL" id="KZ988855">
    <property type="protein sequence ID" value="RKP11502.1"/>
    <property type="molecule type" value="Genomic_DNA"/>
</dbReference>
<dbReference type="GO" id="GO:0008976">
    <property type="term" value="F:polyphosphate kinase activity"/>
    <property type="evidence" value="ECO:0007669"/>
    <property type="project" value="UniProtKB-EC"/>
</dbReference>
<evidence type="ECO:0000256" key="9">
    <source>
        <dbReference type="ARBA" id="ARBA00050204"/>
    </source>
</evidence>
<evidence type="ECO:0000256" key="15">
    <source>
        <dbReference type="SAM" id="MobiDB-lite"/>
    </source>
</evidence>
<feature type="region of interest" description="Disordered" evidence="15">
    <location>
        <begin position="79"/>
        <end position="105"/>
    </location>
</feature>
<dbReference type="CDD" id="cd14480">
    <property type="entry name" value="SPX_VTC2_like"/>
    <property type="match status" value="1"/>
</dbReference>
<dbReference type="PROSITE" id="PS51382">
    <property type="entry name" value="SPX"/>
    <property type="match status" value="1"/>
</dbReference>
<sequence length="513" mass="59181">MRFGHQLETSLNPDWRYYYVDYDGLKVRLKMRPGPSSYREGDEATFVQLLEHELDKVYDFHKLKFNEITRRVEYAETRTRTLEQSTSQATSTFTTASSDAGTLEQDGDTIDTEVHDITKEVNELQKYARLNYSAFLKIIKKHDKYTSYALRPVFMVRLAAKPFYGDSFEPLVLRLSRLYDRVRKIAQPEGGAAGASGGSQNFVRRTTKYWVHPDHVFELKMYILRYLPVLVFRASSSKGADNGDSSDRAGDENEDGEEVDSSISSIYLDNRELELYLGRLEKSENAEAIRLRWYGPASNNEIFVERKTHKEDWTGETSVKQRFPIKEKNVNAYLRGDWTVDKMIAKLRSSGAKSEADLKALDSLARGVQESIRTKHLHPVMRTFYHRTAFQLPGDARVRISLDTELSMIREDDFDGTQRAGLNWRRRDVRTAYPFSNLPESDICRFPYAVLEVKLQTAAGAEAPKWVESLIESHLVEEVPKFSKFIHGCSSLLEPHVPLLPFWLPQMDKDIRR</sequence>
<evidence type="ECO:0000256" key="11">
    <source>
        <dbReference type="ARBA" id="ARBA00067464"/>
    </source>
</evidence>
<comment type="similarity">
    <text evidence="10">Belongs to the VTC4 family.</text>
</comment>
<evidence type="ECO:0000313" key="17">
    <source>
        <dbReference type="EMBL" id="RKP11502.1"/>
    </source>
</evidence>
<evidence type="ECO:0000256" key="10">
    <source>
        <dbReference type="ARBA" id="ARBA00061390"/>
    </source>
</evidence>
<evidence type="ECO:0000256" key="12">
    <source>
        <dbReference type="ARBA" id="ARBA00075894"/>
    </source>
</evidence>
<keyword evidence="18" id="KW-1185">Reference proteome</keyword>
<evidence type="ECO:0000256" key="8">
    <source>
        <dbReference type="ARBA" id="ARBA00023136"/>
    </source>
</evidence>
<dbReference type="Pfam" id="PF03105">
    <property type="entry name" value="SPX"/>
    <property type="match status" value="1"/>
</dbReference>
<dbReference type="InterPro" id="IPR051572">
    <property type="entry name" value="VTC_Complex_Subunit"/>
</dbReference>
<dbReference type="FunFam" id="3.20.100.30:FF:000001">
    <property type="entry name" value="Vacuolar transporter chaperone 4"/>
    <property type="match status" value="1"/>
</dbReference>
<keyword evidence="8" id="KW-0472">Membrane</keyword>
<gene>
    <name evidence="17" type="ORF">BJ684DRAFT_1156</name>
</gene>
<evidence type="ECO:0000256" key="5">
    <source>
        <dbReference type="ARBA" id="ARBA00022679"/>
    </source>
</evidence>
<reference evidence="18" key="1">
    <citation type="journal article" date="2018" name="Nat. Microbiol.">
        <title>Leveraging single-cell genomics to expand the fungal tree of life.</title>
        <authorList>
            <person name="Ahrendt S.R."/>
            <person name="Quandt C.A."/>
            <person name="Ciobanu D."/>
            <person name="Clum A."/>
            <person name="Salamov A."/>
            <person name="Andreopoulos B."/>
            <person name="Cheng J.F."/>
            <person name="Woyke T."/>
            <person name="Pelin A."/>
            <person name="Henrissat B."/>
            <person name="Reynolds N.K."/>
            <person name="Benny G.L."/>
            <person name="Smith M.E."/>
            <person name="James T.Y."/>
            <person name="Grigoriev I.V."/>
        </authorList>
    </citation>
    <scope>NUCLEOTIDE SEQUENCE [LARGE SCALE GENOMIC DNA]</scope>
</reference>
<dbReference type="Gene3D" id="3.20.100.30">
    <property type="entry name" value="VTC, catalytic tunnel domain"/>
    <property type="match status" value="1"/>
</dbReference>
<dbReference type="InterPro" id="IPR042267">
    <property type="entry name" value="VTC_sf"/>
</dbReference>
<evidence type="ECO:0000256" key="3">
    <source>
        <dbReference type="ARBA" id="ARBA00012960"/>
    </source>
</evidence>
<dbReference type="GO" id="GO:0000329">
    <property type="term" value="C:fungal-type vacuole membrane"/>
    <property type="evidence" value="ECO:0007669"/>
    <property type="project" value="TreeGrafter"/>
</dbReference>
<keyword evidence="4" id="KW-0926">Vacuole</keyword>
<dbReference type="EC" id="2.7.4.1" evidence="3"/>
<dbReference type="PANTHER" id="PTHR46140:SF1">
    <property type="entry name" value="VACUOLAR TRANSPORTER CHAPERONE COMPLEX SUBUNIT 4-RELATED"/>
    <property type="match status" value="1"/>
</dbReference>
<comment type="cofactor">
    <cofactor evidence="1">
        <name>Mn(2+)</name>
        <dbReference type="ChEBI" id="CHEBI:29035"/>
    </cofactor>
</comment>
<organism evidence="17 18">
    <name type="scientific">Piptocephalis cylindrospora</name>
    <dbReference type="NCBI Taxonomy" id="1907219"/>
    <lineage>
        <taxon>Eukaryota</taxon>
        <taxon>Fungi</taxon>
        <taxon>Fungi incertae sedis</taxon>
        <taxon>Zoopagomycota</taxon>
        <taxon>Zoopagomycotina</taxon>
        <taxon>Zoopagomycetes</taxon>
        <taxon>Zoopagales</taxon>
        <taxon>Piptocephalidaceae</taxon>
        <taxon>Piptocephalis</taxon>
    </lineage>
</organism>
<feature type="compositionally biased region" description="Low complexity" evidence="15">
    <location>
        <begin position="84"/>
        <end position="98"/>
    </location>
</feature>
<dbReference type="PANTHER" id="PTHR46140">
    <property type="entry name" value="VACUOLAR TRANSPORTER CHAPERONE 1-RELATED"/>
    <property type="match status" value="1"/>
</dbReference>
<evidence type="ECO:0000256" key="1">
    <source>
        <dbReference type="ARBA" id="ARBA00001936"/>
    </source>
</evidence>